<dbReference type="EMBL" id="JAPCHY010000005">
    <property type="protein sequence ID" value="MCW4472583.1"/>
    <property type="molecule type" value="Genomic_DNA"/>
</dbReference>
<dbReference type="InterPro" id="IPR050469">
    <property type="entry name" value="Diguanylate_Cyclase"/>
</dbReference>
<dbReference type="Pfam" id="PF00990">
    <property type="entry name" value="GGDEF"/>
    <property type="match status" value="1"/>
</dbReference>
<dbReference type="Gene3D" id="3.30.70.270">
    <property type="match status" value="1"/>
</dbReference>
<dbReference type="Gene3D" id="1.10.490.10">
    <property type="entry name" value="Globins"/>
    <property type="match status" value="1"/>
</dbReference>
<dbReference type="InterPro" id="IPR000160">
    <property type="entry name" value="GGDEF_dom"/>
</dbReference>
<dbReference type="NCBIfam" id="TIGR00254">
    <property type="entry name" value="GGDEF"/>
    <property type="match status" value="1"/>
</dbReference>
<dbReference type="InterPro" id="IPR009050">
    <property type="entry name" value="Globin-like_sf"/>
</dbReference>
<dbReference type="SUPFAM" id="SSF46458">
    <property type="entry name" value="Globin-like"/>
    <property type="match status" value="1"/>
</dbReference>
<keyword evidence="6" id="KW-0479">Metal-binding</keyword>
<keyword evidence="9" id="KW-0408">Iron</keyword>
<dbReference type="InterPro" id="IPR039435">
    <property type="entry name" value="DosC_GS"/>
</dbReference>
<keyword evidence="5" id="KW-0808">Transferase</keyword>
<dbReference type="CDD" id="cd14757">
    <property type="entry name" value="GS_EcDosC-like_GGDEF"/>
    <property type="match status" value="1"/>
</dbReference>
<sequence>MPPPDSALDDTTRPLAEAWVATLESTGSEALRTLHAVAAQCPADLADHFYGVMLDDPRATRFLSHEQVRNRLKPAMQRWLNQLLHAAPEQVEQLIASQRVIGDVHARVGIPVDLVTRGARVLKQQLFQRITEHAPSPAVAFAAIACLSASIDIALEGMTQAYASSRERSSRTDAAYRLFSLMQNVGTERERQRALLLDWENSLLYAMAAQGAPEPGQTLAKSDFGLWFTHKGIPSFGESSETRGIGELIERIDSELMQSVSAAPDGAARFAALQSVRSHLAQVRNLLGMLFERVGDLDAGRDALTSLLNRRFLATVLRREIELSSKSGNAFAVLLLDLDHFKAINDEHSHEGGDRALQHVATILSQCTRGSDYLFRYGGEEFVVILVSVNESQASLIANDLCRRIAQSPIALAEGRTLPITASIGLALHDGHPDYERLMARADAAMYQAKKQGRNRVVLASADTPPAPGQQLSTRD</sequence>
<dbReference type="Pfam" id="PF21118">
    <property type="entry name" value="DosC_2nd"/>
    <property type="match status" value="1"/>
</dbReference>
<protein>
    <recommendedName>
        <fullName evidence="3">Diguanylate cyclase DosC</fullName>
        <ecNumber evidence="2">2.7.7.65</ecNumber>
    </recommendedName>
    <alternativeName>
        <fullName evidence="10">Direct oxygen-sensing cyclase</fullName>
    </alternativeName>
</protein>
<dbReference type="InterPro" id="IPR048442">
    <property type="entry name" value="DosC_2nd"/>
</dbReference>
<evidence type="ECO:0000256" key="8">
    <source>
        <dbReference type="ARBA" id="ARBA00022842"/>
    </source>
</evidence>
<dbReference type="InterPro" id="IPR029787">
    <property type="entry name" value="Nucleotide_cyclase"/>
</dbReference>
<evidence type="ECO:0000313" key="13">
    <source>
        <dbReference type="EMBL" id="MCW4472583.1"/>
    </source>
</evidence>
<evidence type="ECO:0000256" key="7">
    <source>
        <dbReference type="ARBA" id="ARBA00022741"/>
    </source>
</evidence>
<keyword evidence="14" id="KW-1185">Reference proteome</keyword>
<evidence type="ECO:0000256" key="1">
    <source>
        <dbReference type="ARBA" id="ARBA00001971"/>
    </source>
</evidence>
<evidence type="ECO:0000256" key="11">
    <source>
        <dbReference type="ARBA" id="ARBA00034247"/>
    </source>
</evidence>
<comment type="catalytic activity">
    <reaction evidence="11">
        <text>2 GTP = 3',3'-c-di-GMP + 2 diphosphate</text>
        <dbReference type="Rhea" id="RHEA:24898"/>
        <dbReference type="ChEBI" id="CHEBI:33019"/>
        <dbReference type="ChEBI" id="CHEBI:37565"/>
        <dbReference type="ChEBI" id="CHEBI:58805"/>
        <dbReference type="EC" id="2.7.7.65"/>
    </reaction>
</comment>
<dbReference type="CDD" id="cd01949">
    <property type="entry name" value="GGDEF"/>
    <property type="match status" value="1"/>
</dbReference>
<feature type="domain" description="GGDEF" evidence="12">
    <location>
        <begin position="329"/>
        <end position="462"/>
    </location>
</feature>
<gene>
    <name evidence="13" type="ORF">OK345_08705</name>
</gene>
<organism evidence="13 14">
    <name type="scientific">Xanthomonas chitinilytica</name>
    <dbReference type="NCBI Taxonomy" id="2989819"/>
    <lineage>
        <taxon>Bacteria</taxon>
        <taxon>Pseudomonadati</taxon>
        <taxon>Pseudomonadota</taxon>
        <taxon>Gammaproteobacteria</taxon>
        <taxon>Lysobacterales</taxon>
        <taxon>Lysobacteraceae</taxon>
        <taxon>Xanthomonas</taxon>
    </lineage>
</organism>
<keyword evidence="8" id="KW-0460">Magnesium</keyword>
<dbReference type="Proteomes" id="UP001209922">
    <property type="component" value="Unassembled WGS sequence"/>
</dbReference>
<evidence type="ECO:0000313" key="14">
    <source>
        <dbReference type="Proteomes" id="UP001209922"/>
    </source>
</evidence>
<dbReference type="EC" id="2.7.7.65" evidence="2"/>
<name>A0ABT3JVS8_9XANT</name>
<dbReference type="Pfam" id="PF11563">
    <property type="entry name" value="Protoglobin"/>
    <property type="match status" value="1"/>
</dbReference>
<evidence type="ECO:0000256" key="4">
    <source>
        <dbReference type="ARBA" id="ARBA00022617"/>
    </source>
</evidence>
<dbReference type="InterPro" id="IPR012292">
    <property type="entry name" value="Globin/Proto"/>
</dbReference>
<evidence type="ECO:0000256" key="5">
    <source>
        <dbReference type="ARBA" id="ARBA00022679"/>
    </source>
</evidence>
<evidence type="ECO:0000256" key="10">
    <source>
        <dbReference type="ARBA" id="ARBA00029839"/>
    </source>
</evidence>
<dbReference type="SUPFAM" id="SSF55073">
    <property type="entry name" value="Nucleotide cyclase"/>
    <property type="match status" value="1"/>
</dbReference>
<dbReference type="PROSITE" id="PS50887">
    <property type="entry name" value="GGDEF"/>
    <property type="match status" value="1"/>
</dbReference>
<comment type="cofactor">
    <cofactor evidence="1">
        <name>heme</name>
        <dbReference type="ChEBI" id="CHEBI:30413"/>
    </cofactor>
</comment>
<evidence type="ECO:0000259" key="12">
    <source>
        <dbReference type="PROSITE" id="PS50887"/>
    </source>
</evidence>
<evidence type="ECO:0000256" key="3">
    <source>
        <dbReference type="ARBA" id="ARBA00015125"/>
    </source>
</evidence>
<dbReference type="PANTHER" id="PTHR45138">
    <property type="entry name" value="REGULATORY COMPONENTS OF SENSORY TRANSDUCTION SYSTEM"/>
    <property type="match status" value="1"/>
</dbReference>
<dbReference type="InterPro" id="IPR043128">
    <property type="entry name" value="Rev_trsase/Diguanyl_cyclase"/>
</dbReference>
<keyword evidence="4" id="KW-0349">Heme</keyword>
<dbReference type="RefSeq" id="WP_265127540.1">
    <property type="nucleotide sequence ID" value="NZ_JAPCHY010000005.1"/>
</dbReference>
<evidence type="ECO:0000256" key="2">
    <source>
        <dbReference type="ARBA" id="ARBA00012528"/>
    </source>
</evidence>
<dbReference type="InterPro" id="IPR044398">
    <property type="entry name" value="Globin-sensor_dom"/>
</dbReference>
<dbReference type="SMART" id="SM00267">
    <property type="entry name" value="GGDEF"/>
    <property type="match status" value="1"/>
</dbReference>
<accession>A0ABT3JVS8</accession>
<proteinExistence type="predicted"/>
<reference evidence="13 14" key="1">
    <citation type="submission" date="2022-10" db="EMBL/GenBank/DDBJ databases">
        <title>Xanthomonas sp. H13-6.</title>
        <authorList>
            <person name="Liu X."/>
            <person name="Deng Z."/>
            <person name="Jiang Y."/>
            <person name="Yu T."/>
            <person name="Ai J."/>
        </authorList>
    </citation>
    <scope>NUCLEOTIDE SEQUENCE [LARGE SCALE GENOMIC DNA]</scope>
    <source>
        <strain evidence="13 14">H13-6</strain>
    </source>
</reference>
<keyword evidence="7" id="KW-0547">Nucleotide-binding</keyword>
<comment type="caution">
    <text evidence="13">The sequence shown here is derived from an EMBL/GenBank/DDBJ whole genome shotgun (WGS) entry which is preliminary data.</text>
</comment>
<evidence type="ECO:0000256" key="9">
    <source>
        <dbReference type="ARBA" id="ARBA00023004"/>
    </source>
</evidence>
<dbReference type="PANTHER" id="PTHR45138:SF9">
    <property type="entry name" value="DIGUANYLATE CYCLASE DGCM-RELATED"/>
    <property type="match status" value="1"/>
</dbReference>
<evidence type="ECO:0000256" key="6">
    <source>
        <dbReference type="ARBA" id="ARBA00022723"/>
    </source>
</evidence>